<dbReference type="CDD" id="cd06696">
    <property type="entry name" value="PDZ4_PTPN13-like"/>
    <property type="match status" value="1"/>
</dbReference>
<dbReference type="Pfam" id="PF09380">
    <property type="entry name" value="FERM_C"/>
    <property type="match status" value="1"/>
</dbReference>
<sequence length="2336" mass="261410">MPCLTSLPLSLSEILEARGGPLQELEIWALLCQCAEALQDLIIKGDVFEDEAFRHMVTPNSLLIRNNGTILLSEVVQNLQGSLYMAPEFDLNTYHKLSDTAFEKMFVYSVGRTLQVASEFGLKENEVLSISYDLNSLLQAMSARNAAVRLSLMHILEACALQSSQHPHKPPHMYTLSRLYRSVLGSDHRLSSHDLSFESNTSYGQTFGTRTGRVRRPRPHVRHRHENQRSWSRSRSRSRSRSPSRERDDSGILTGSYQKSDVHPAAVSPHSEHGLTSLLNTSMTSTTSDHSEYAARLLQLPSYTAAHSVQGLLGLRQGNPAYQKYIQLKERQIRLRQARSGKNPSVLDGVRSRLMTPLMSHENMTETLSMASLMSYTLGSYKPGLLSQFGSHTAFNTSKDTETDTGSHMSLFNSGDLGNMMRADETPAVSVSIDPGWLKAEQKQQTADRQASPPIPQLPSHPQEDSSLSDKQPSAATKSPTEFVPAQKPKDYNGPEYFHNEKKPAIKIILPHQAEGSRHATVARRVILVHLTGQKFEVLLDPSTTGRQLFDAIIPNLDLDDFYFFGFTYISEGEHIFLDAETKLHKVAPDGWKEGPKNLVLPSTFNLYVRVKFYPDSLTDFRHTSSYHLLYLQLRRDVVEDRVSCSSDVLAKLAGLALQVEFGNYIEAEMGQGYFMLEHYFPFIAVKRFGENFLYRNAVIEHKNCKGIAESQAEIEYIKHVRHLPEYGVHFYRLFKSKSNTDSFIWVGLSQHSLIIAEPEASGRSIIQDHPWGTILKISFNKRRFSIQPKVEVVKGKPPKINFYTNSFKKGRYLLQFSTEQHRFQLRMRTRPSNMETLAGDMAVELSGPHTVDTGVGDDVVQEEVINFVSPPAYVEPSLQPLPEDDWDDDGDVMDRTLANLGHPLQYRSPPPYQAPRMAQVLGGPFFYSDIQAYSLHGSLDDISLPSFDEHQLQLLLDMTSKSPDLDFVPVIDKLLNKDPAPPYPTPADKWKQDLTLSGRQIFEVTLEKEEQHGIGLTIVGGETTNSLDLGIFVKSIVPGGPAARDGRIMAGDRLIAIGGTSLEGKQHHEAVELIRTGGPKVTLLISQIRPPGTIKKRNAYECEEQENGEQMKNAKRNLDSKLSLDSCEDENWLFDSFLTKQESYTSDTEYNSDKDKLQLGSIYAEHLNGKTSQLNLKHVLEDNYFSDNGHGISSNASGQQFKVSEQWLLSQQNGRNSDSIRISEKNIPAGEKFGTDLVLNLREDEELSYKLNSYDVYSGHYPRQDQDDLQILRDLAALEANDSSSDSDFDTAVQQTIEGPLKTVLVSKNFVKTSSPGRTNAKSNHDVGVIHEVVLDKSDGSLGILVHSKPDSEDGSAGIYILKILSGSCADKNGVLAAGDKILVVAGTRVEGLSFHQVQNMLNNSPGRLVLKVLHPTQTVTDNNGISSRLDKQTDLDEKFTYFKNPDSLQKHQHYLQQQQVFEPIDRAPASDKVIPKVPKAAREKKKGTALPVPALFLGESESNTQSDVDSDVLDSSRSELEFIYKSAELNEQEKPRAQPALADSNTVHRKTPENVLDGNPDDSVQYNDREDFNAQLLALTSALDERLAAEVSSLSTVTMSDDLDDSVLKKVAPKGRRKSLLRQNKFDDPNAVDLQQSLSSPVSDESQLDFSDLNAEENLGPEIIEVVLQKKQGVGFGFTVAGGVNTGGCYIKQLVSEPAVSDGRLRPGDKILKVNGQDTISMGHVEAVTLLRNVPLEARLQLLRFPSSFEILERKNLRLSHRIFDNPVAKVQSFPLSEVKKSVKELIKSMDTPKAIIRPYDYKLNKSQMQEHDSPVASEERNSDEEPESNDREAVNNDRESDSFVGGTQRQVLVIDLIKPIENPSNSLGISIVHKTIDGQCGIFVKSVKDAGTAARDGRLKAGDQILEVNGISFHESSQKQALSVLREAKDKVVLSVLRRESDLHEFELSDEEATVNKEDKDDDISLLAEDALSLIERNKDSALNQLKNAKQTIVTIEDKAISSERDRYICPRKLSNVYLPVLLSAEWLSDLPPMTAPPQWNKETLAELFETLSDMVESGEPVEEFKSLHQMKDAGTYEVAKLEENRIKNRYRNVLPYDSNRVKLLNRENNYINASHISMEVGDSTLRYIVSQGPVPASVSDFWRMLWQEKINVVVMLTQLVENGKVKCHSYWPQSKDDTLDVDEGALRVKLTRSYNVDGLCVRQMTIEEPDANYGREITLLQYCDWPDNGVPDTALPLMQLLQLIHLLEQGSPPVIHCSAGIGRTGTLIAMDVALATIEQALKLDMFDIVHQLRKQRHGMIQTTEQYIFYYGACMEALLSLDLEKKEGINFKE</sequence>
<dbReference type="PROSITE" id="PS50056">
    <property type="entry name" value="TYR_PHOSPHATASE_2"/>
    <property type="match status" value="1"/>
</dbReference>
<dbReference type="SUPFAM" id="SSF50729">
    <property type="entry name" value="PH domain-like"/>
    <property type="match status" value="1"/>
</dbReference>
<evidence type="ECO:0000256" key="9">
    <source>
        <dbReference type="SAM" id="MobiDB-lite"/>
    </source>
</evidence>
<dbReference type="InterPro" id="IPR019748">
    <property type="entry name" value="FERM_central"/>
</dbReference>
<feature type="domain" description="Tyrosine specific protein phosphatases" evidence="11">
    <location>
        <begin position="2242"/>
        <end position="2311"/>
    </location>
</feature>
<dbReference type="SMART" id="SM00404">
    <property type="entry name" value="PTPc_motif"/>
    <property type="match status" value="1"/>
</dbReference>
<dbReference type="Pfam" id="PF00595">
    <property type="entry name" value="PDZ"/>
    <property type="match status" value="4"/>
</dbReference>
<dbReference type="InterPro" id="IPR011019">
    <property type="entry name" value="KIND_dom"/>
</dbReference>
<comment type="similarity">
    <text evidence="3">Belongs to the protein-tyrosine phosphatase family. Non-receptor class subfamily.</text>
</comment>
<evidence type="ECO:0000256" key="2">
    <source>
        <dbReference type="ARBA" id="ARBA00004245"/>
    </source>
</evidence>
<dbReference type="SUPFAM" id="SSF47031">
    <property type="entry name" value="Second domain of FERM"/>
    <property type="match status" value="1"/>
</dbReference>
<reference evidence="16" key="1">
    <citation type="submission" date="2025-08" db="UniProtKB">
        <authorList>
            <consortium name="RefSeq"/>
        </authorList>
    </citation>
    <scope>IDENTIFICATION</scope>
</reference>
<proteinExistence type="inferred from homology"/>
<dbReference type="OMA" id="ANTECHY"/>
<dbReference type="CDD" id="cd14473">
    <property type="entry name" value="FERM_B-lobe"/>
    <property type="match status" value="1"/>
</dbReference>
<evidence type="ECO:0000259" key="12">
    <source>
        <dbReference type="PROSITE" id="PS50057"/>
    </source>
</evidence>
<evidence type="ECO:0000259" key="14">
    <source>
        <dbReference type="PROSITE" id="PS51377"/>
    </source>
</evidence>
<dbReference type="Proteomes" id="UP001165740">
    <property type="component" value="Chromosome 2"/>
</dbReference>
<feature type="region of interest" description="Disordered" evidence="9">
    <location>
        <begin position="1529"/>
        <end position="1568"/>
    </location>
</feature>
<evidence type="ECO:0000313" key="16">
    <source>
        <dbReference type="RefSeq" id="XP_055875076.1"/>
    </source>
</evidence>
<keyword evidence="8" id="KW-0175">Coiled coil</keyword>
<dbReference type="InterPro" id="IPR036034">
    <property type="entry name" value="PDZ_sf"/>
</dbReference>
<evidence type="ECO:0000256" key="4">
    <source>
        <dbReference type="ARBA" id="ARBA00022490"/>
    </source>
</evidence>
<dbReference type="Gene3D" id="2.30.29.30">
    <property type="entry name" value="Pleckstrin-homology domain (PH domain)/Phosphotyrosine-binding domain (PTB)"/>
    <property type="match status" value="1"/>
</dbReference>
<dbReference type="SMART" id="SM00194">
    <property type="entry name" value="PTPc"/>
    <property type="match status" value="1"/>
</dbReference>
<dbReference type="Pfam" id="PF16474">
    <property type="entry name" value="KIND"/>
    <property type="match status" value="1"/>
</dbReference>
<dbReference type="Pfam" id="PF00373">
    <property type="entry name" value="FERM_M"/>
    <property type="match status" value="1"/>
</dbReference>
<accession>A0A9W2ZJC2</accession>
<feature type="region of interest" description="Disordered" evidence="9">
    <location>
        <begin position="194"/>
        <end position="273"/>
    </location>
</feature>
<evidence type="ECO:0000313" key="15">
    <source>
        <dbReference type="Proteomes" id="UP001165740"/>
    </source>
</evidence>
<organism evidence="15 16">
    <name type="scientific">Biomphalaria glabrata</name>
    <name type="common">Bloodfluke planorb</name>
    <name type="synonym">Freshwater snail</name>
    <dbReference type="NCBI Taxonomy" id="6526"/>
    <lineage>
        <taxon>Eukaryota</taxon>
        <taxon>Metazoa</taxon>
        <taxon>Spiralia</taxon>
        <taxon>Lophotrochozoa</taxon>
        <taxon>Mollusca</taxon>
        <taxon>Gastropoda</taxon>
        <taxon>Heterobranchia</taxon>
        <taxon>Euthyneura</taxon>
        <taxon>Panpulmonata</taxon>
        <taxon>Hygrophila</taxon>
        <taxon>Lymnaeoidea</taxon>
        <taxon>Planorbidae</taxon>
        <taxon>Biomphalaria</taxon>
    </lineage>
</organism>
<dbReference type="GO" id="GO:0005856">
    <property type="term" value="C:cytoskeleton"/>
    <property type="evidence" value="ECO:0007669"/>
    <property type="project" value="UniProtKB-SubCell"/>
</dbReference>
<dbReference type="GO" id="GO:0005634">
    <property type="term" value="C:nucleus"/>
    <property type="evidence" value="ECO:0007669"/>
    <property type="project" value="UniProtKB-SubCell"/>
</dbReference>
<dbReference type="PROSITE" id="PS51377">
    <property type="entry name" value="KIND"/>
    <property type="match status" value="1"/>
</dbReference>
<dbReference type="InterPro" id="IPR000242">
    <property type="entry name" value="PTP_cat"/>
</dbReference>
<dbReference type="InterPro" id="IPR019749">
    <property type="entry name" value="Band_41_domain"/>
</dbReference>
<feature type="domain" description="KIND" evidence="14">
    <location>
        <begin position="9"/>
        <end position="197"/>
    </location>
</feature>
<evidence type="ECO:0000259" key="11">
    <source>
        <dbReference type="PROSITE" id="PS50056"/>
    </source>
</evidence>
<keyword evidence="15" id="KW-1185">Reference proteome</keyword>
<feature type="coiled-coil region" evidence="8">
    <location>
        <begin position="1975"/>
        <end position="2002"/>
    </location>
</feature>
<dbReference type="PROSITE" id="PS50055">
    <property type="entry name" value="TYR_PHOSPHATASE_PTP"/>
    <property type="match status" value="1"/>
</dbReference>
<dbReference type="InterPro" id="IPR029021">
    <property type="entry name" value="Prot-tyrosine_phosphatase-like"/>
</dbReference>
<gene>
    <name evidence="16" type="primary">LOC106055555</name>
</gene>
<dbReference type="SUPFAM" id="SSF50156">
    <property type="entry name" value="PDZ domain-like"/>
    <property type="match status" value="4"/>
</dbReference>
<dbReference type="PANTHER" id="PTHR46900">
    <property type="entry name" value="TYROSINE-PROTEIN PHOSPHATASE NON-RECEPTOR TYPE 13"/>
    <property type="match status" value="1"/>
</dbReference>
<dbReference type="PROSITE" id="PS50057">
    <property type="entry name" value="FERM_3"/>
    <property type="match status" value="1"/>
</dbReference>
<dbReference type="InterPro" id="IPR001478">
    <property type="entry name" value="PDZ"/>
</dbReference>
<feature type="domain" description="Tyrosine-protein phosphatase" evidence="10">
    <location>
        <begin position="2064"/>
        <end position="2320"/>
    </location>
</feature>
<dbReference type="PANTHER" id="PTHR46900:SF2">
    <property type="entry name" value="TYROSINE-PROTEIN PHOSPHATASE NON-RECEPTOR TYPE 13"/>
    <property type="match status" value="1"/>
</dbReference>
<dbReference type="SUPFAM" id="SSF56112">
    <property type="entry name" value="Protein kinase-like (PK-like)"/>
    <property type="match status" value="1"/>
</dbReference>
<feature type="domain" description="FERM" evidence="12">
    <location>
        <begin position="524"/>
        <end position="829"/>
    </location>
</feature>
<dbReference type="Gene3D" id="1.10.510.10">
    <property type="entry name" value="Transferase(Phosphotransferase) domain 1"/>
    <property type="match status" value="1"/>
</dbReference>
<dbReference type="InterPro" id="IPR014352">
    <property type="entry name" value="FERM/acyl-CoA-bd_prot_sf"/>
</dbReference>
<dbReference type="Gene3D" id="3.90.190.10">
    <property type="entry name" value="Protein tyrosine phosphatase superfamily"/>
    <property type="match status" value="1"/>
</dbReference>
<dbReference type="OrthoDB" id="165498at2759"/>
<feature type="domain" description="PDZ" evidence="13">
    <location>
        <begin position="1667"/>
        <end position="1748"/>
    </location>
</feature>
<feature type="region of interest" description="Disordered" evidence="9">
    <location>
        <begin position="1809"/>
        <end position="1846"/>
    </location>
</feature>
<dbReference type="InterPro" id="IPR003595">
    <property type="entry name" value="Tyr_Pase_cat"/>
</dbReference>
<feature type="region of interest" description="Disordered" evidence="9">
    <location>
        <begin position="440"/>
        <end position="496"/>
    </location>
</feature>
<evidence type="ECO:0000259" key="10">
    <source>
        <dbReference type="PROSITE" id="PS50055"/>
    </source>
</evidence>
<dbReference type="PROSITE" id="PS50106">
    <property type="entry name" value="PDZ"/>
    <property type="match status" value="4"/>
</dbReference>
<feature type="compositionally biased region" description="Polar residues" evidence="9">
    <location>
        <begin position="197"/>
        <end position="207"/>
    </location>
</feature>
<dbReference type="PRINTS" id="PR00935">
    <property type="entry name" value="BAND41"/>
</dbReference>
<dbReference type="Gene3D" id="2.30.42.10">
    <property type="match status" value="4"/>
</dbReference>
<comment type="subcellular location">
    <subcellularLocation>
        <location evidence="2">Cytoplasm</location>
        <location evidence="2">Cytoskeleton</location>
    </subcellularLocation>
    <subcellularLocation>
        <location evidence="1">Nucleus</location>
    </subcellularLocation>
</comment>
<feature type="domain" description="PDZ" evidence="13">
    <location>
        <begin position="1004"/>
        <end position="1090"/>
    </location>
</feature>
<evidence type="ECO:0000256" key="8">
    <source>
        <dbReference type="SAM" id="Coils"/>
    </source>
</evidence>
<dbReference type="PRINTS" id="PR00700">
    <property type="entry name" value="PRTYPHPHTASE"/>
</dbReference>
<evidence type="ECO:0000256" key="3">
    <source>
        <dbReference type="ARBA" id="ARBA00009649"/>
    </source>
</evidence>
<dbReference type="GeneID" id="106055555"/>
<dbReference type="SMART" id="SM00228">
    <property type="entry name" value="PDZ"/>
    <property type="match status" value="4"/>
</dbReference>
<protein>
    <submittedName>
        <fullName evidence="16">Tyrosine-protein phosphatase non-receptor type 13-like</fullName>
    </submittedName>
</protein>
<feature type="compositionally biased region" description="Polar residues" evidence="9">
    <location>
        <begin position="465"/>
        <end position="480"/>
    </location>
</feature>
<dbReference type="CDD" id="cd06694">
    <property type="entry name" value="PDZ1_PTPN13_FRMPD2-like"/>
    <property type="match status" value="1"/>
</dbReference>
<dbReference type="InterPro" id="IPR011009">
    <property type="entry name" value="Kinase-like_dom_sf"/>
</dbReference>
<dbReference type="SUPFAM" id="SSF54236">
    <property type="entry name" value="Ubiquitin-like"/>
    <property type="match status" value="1"/>
</dbReference>
<dbReference type="InterPro" id="IPR016130">
    <property type="entry name" value="Tyr_Pase_AS"/>
</dbReference>
<dbReference type="InterPro" id="IPR052074">
    <property type="entry name" value="NonRcpt_TyrProt_Phosphatase"/>
</dbReference>
<name>A0A9W2ZJC2_BIOGL</name>
<dbReference type="InterPro" id="IPR018979">
    <property type="entry name" value="FERM_N"/>
</dbReference>
<evidence type="ECO:0000256" key="7">
    <source>
        <dbReference type="ARBA" id="ARBA00023242"/>
    </source>
</evidence>
<feature type="compositionally biased region" description="Basic residues" evidence="9">
    <location>
        <begin position="212"/>
        <end position="242"/>
    </location>
</feature>
<dbReference type="Pfam" id="PF00102">
    <property type="entry name" value="Y_phosphatase"/>
    <property type="match status" value="1"/>
</dbReference>
<dbReference type="InterPro" id="IPR019747">
    <property type="entry name" value="FERM_CS"/>
</dbReference>
<dbReference type="SMART" id="SM00750">
    <property type="entry name" value="KIND"/>
    <property type="match status" value="1"/>
</dbReference>
<dbReference type="InterPro" id="IPR000387">
    <property type="entry name" value="Tyr_Pase_dom"/>
</dbReference>
<dbReference type="InterPro" id="IPR035963">
    <property type="entry name" value="FERM_2"/>
</dbReference>
<dbReference type="PROSITE" id="PS00661">
    <property type="entry name" value="FERM_2"/>
    <property type="match status" value="1"/>
</dbReference>
<dbReference type="Pfam" id="PF09379">
    <property type="entry name" value="FERM_N"/>
    <property type="match status" value="1"/>
</dbReference>
<feature type="compositionally biased region" description="Basic and acidic residues" evidence="9">
    <location>
        <begin position="1831"/>
        <end position="1844"/>
    </location>
</feature>
<keyword evidence="4" id="KW-0963">Cytoplasm</keyword>
<keyword evidence="5" id="KW-0677">Repeat</keyword>
<dbReference type="Gene3D" id="1.20.80.10">
    <property type="match status" value="1"/>
</dbReference>
<feature type="domain" description="PDZ" evidence="13">
    <location>
        <begin position="1333"/>
        <end position="1418"/>
    </location>
</feature>
<dbReference type="GO" id="GO:0004725">
    <property type="term" value="F:protein tyrosine phosphatase activity"/>
    <property type="evidence" value="ECO:0007669"/>
    <property type="project" value="InterPro"/>
</dbReference>
<evidence type="ECO:0000256" key="1">
    <source>
        <dbReference type="ARBA" id="ARBA00004123"/>
    </source>
</evidence>
<feature type="domain" description="PDZ" evidence="13">
    <location>
        <begin position="1856"/>
        <end position="1943"/>
    </location>
</feature>
<dbReference type="InterPro" id="IPR029071">
    <property type="entry name" value="Ubiquitin-like_domsf"/>
</dbReference>
<dbReference type="Gene3D" id="3.10.20.90">
    <property type="entry name" value="Phosphatidylinositol 3-kinase Catalytic Subunit, Chain A, domain 1"/>
    <property type="match status" value="1"/>
</dbReference>
<evidence type="ECO:0000256" key="5">
    <source>
        <dbReference type="ARBA" id="ARBA00022737"/>
    </source>
</evidence>
<dbReference type="SUPFAM" id="SSF52799">
    <property type="entry name" value="(Phosphotyrosine protein) phosphatases II"/>
    <property type="match status" value="1"/>
</dbReference>
<evidence type="ECO:0000259" key="13">
    <source>
        <dbReference type="PROSITE" id="PS50106"/>
    </source>
</evidence>
<keyword evidence="7" id="KW-0539">Nucleus</keyword>
<keyword evidence="6" id="KW-0206">Cytoskeleton</keyword>
<dbReference type="CDD" id="cd00136">
    <property type="entry name" value="PDZ_canonical"/>
    <property type="match status" value="1"/>
</dbReference>
<feature type="compositionally biased region" description="Basic and acidic residues" evidence="9">
    <location>
        <begin position="1809"/>
        <end position="1823"/>
    </location>
</feature>
<dbReference type="InterPro" id="IPR000299">
    <property type="entry name" value="FERM_domain"/>
</dbReference>
<dbReference type="InterPro" id="IPR018980">
    <property type="entry name" value="FERM_PH-like_C"/>
</dbReference>
<dbReference type="SMART" id="SM00295">
    <property type="entry name" value="B41"/>
    <property type="match status" value="1"/>
</dbReference>
<dbReference type="CDD" id="cd17101">
    <property type="entry name" value="FERM_F1_PTPN13_like"/>
    <property type="match status" value="1"/>
</dbReference>
<dbReference type="PROSITE" id="PS00383">
    <property type="entry name" value="TYR_PHOSPHATASE_1"/>
    <property type="match status" value="1"/>
</dbReference>
<dbReference type="InterPro" id="IPR011993">
    <property type="entry name" value="PH-like_dom_sf"/>
</dbReference>
<dbReference type="RefSeq" id="XP_055875076.1">
    <property type="nucleotide sequence ID" value="XM_056019101.1"/>
</dbReference>
<evidence type="ECO:0000256" key="6">
    <source>
        <dbReference type="ARBA" id="ARBA00023212"/>
    </source>
</evidence>
<dbReference type="SMART" id="SM01196">
    <property type="entry name" value="FERM_C"/>
    <property type="match status" value="1"/>
</dbReference>